<evidence type="ECO:0000259" key="2">
    <source>
        <dbReference type="Pfam" id="PF08327"/>
    </source>
</evidence>
<dbReference type="Gene3D" id="3.30.530.20">
    <property type="match status" value="1"/>
</dbReference>
<name>A0ABR9M7S7_9ACTN</name>
<proteinExistence type="inferred from homology"/>
<dbReference type="Proteomes" id="UP000633509">
    <property type="component" value="Unassembled WGS sequence"/>
</dbReference>
<sequence>MTLANESVRITRTYPTTREHVWKLWTTPEGIASWWSPDGFTIEVGKLDLRPGGDLVYTMTATAPEQIAFMESHGMPLSTESRKKFVEVSEPARLSYTSLADFIPGVDPYDFLTVVELETVEGGVRVTMTADAMHDEEWTQRLAAGRANELDNLGRVIDADGAGS</sequence>
<feature type="domain" description="Activator of Hsp90 ATPase homologue 1/2-like C-terminal" evidence="2">
    <location>
        <begin position="16"/>
        <end position="153"/>
    </location>
</feature>
<gene>
    <name evidence="3" type="ORF">H4W80_007197</name>
</gene>
<organism evidence="3 4">
    <name type="scientific">Nonomuraea angiospora</name>
    <dbReference type="NCBI Taxonomy" id="46172"/>
    <lineage>
        <taxon>Bacteria</taxon>
        <taxon>Bacillati</taxon>
        <taxon>Actinomycetota</taxon>
        <taxon>Actinomycetes</taxon>
        <taxon>Streptosporangiales</taxon>
        <taxon>Streptosporangiaceae</taxon>
        <taxon>Nonomuraea</taxon>
    </lineage>
</organism>
<comment type="caution">
    <text evidence="3">The sequence shown here is derived from an EMBL/GenBank/DDBJ whole genome shotgun (WGS) entry which is preliminary data.</text>
</comment>
<dbReference type="InterPro" id="IPR023393">
    <property type="entry name" value="START-like_dom_sf"/>
</dbReference>
<keyword evidence="4" id="KW-1185">Reference proteome</keyword>
<evidence type="ECO:0000256" key="1">
    <source>
        <dbReference type="ARBA" id="ARBA00006817"/>
    </source>
</evidence>
<dbReference type="EMBL" id="JADBEK010000001">
    <property type="protein sequence ID" value="MBE1588939.1"/>
    <property type="molecule type" value="Genomic_DNA"/>
</dbReference>
<comment type="similarity">
    <text evidence="1">Belongs to the AHA1 family.</text>
</comment>
<dbReference type="Pfam" id="PF08327">
    <property type="entry name" value="AHSA1"/>
    <property type="match status" value="1"/>
</dbReference>
<protein>
    <submittedName>
        <fullName evidence="3">Uncharacterized protein YndB with AHSA1/START domain</fullName>
    </submittedName>
</protein>
<accession>A0ABR9M7S7</accession>
<dbReference type="InterPro" id="IPR013538">
    <property type="entry name" value="ASHA1/2-like_C"/>
</dbReference>
<dbReference type="SUPFAM" id="SSF55961">
    <property type="entry name" value="Bet v1-like"/>
    <property type="match status" value="1"/>
</dbReference>
<dbReference type="RefSeq" id="WP_192789068.1">
    <property type="nucleotide sequence ID" value="NZ_JADBEK010000001.1"/>
</dbReference>
<evidence type="ECO:0000313" key="3">
    <source>
        <dbReference type="EMBL" id="MBE1588939.1"/>
    </source>
</evidence>
<evidence type="ECO:0000313" key="4">
    <source>
        <dbReference type="Proteomes" id="UP000633509"/>
    </source>
</evidence>
<reference evidence="3 4" key="1">
    <citation type="submission" date="2020-10" db="EMBL/GenBank/DDBJ databases">
        <title>Sequencing the genomes of 1000 actinobacteria strains.</title>
        <authorList>
            <person name="Klenk H.-P."/>
        </authorList>
    </citation>
    <scope>NUCLEOTIDE SEQUENCE [LARGE SCALE GENOMIC DNA]</scope>
    <source>
        <strain evidence="3 4">DSM 43173</strain>
    </source>
</reference>